<organism evidence="1 2">
    <name type="scientific">Algoriphagus halophilus</name>
    <dbReference type="NCBI Taxonomy" id="226505"/>
    <lineage>
        <taxon>Bacteria</taxon>
        <taxon>Pseudomonadati</taxon>
        <taxon>Bacteroidota</taxon>
        <taxon>Cytophagia</taxon>
        <taxon>Cytophagales</taxon>
        <taxon>Cyclobacteriaceae</taxon>
        <taxon>Algoriphagus</taxon>
    </lineage>
</organism>
<proteinExistence type="predicted"/>
<dbReference type="Proteomes" id="UP000185221">
    <property type="component" value="Unassembled WGS sequence"/>
</dbReference>
<name>A0A1N6D8B4_9BACT</name>
<reference evidence="2" key="1">
    <citation type="submission" date="2016-11" db="EMBL/GenBank/DDBJ databases">
        <authorList>
            <person name="Varghese N."/>
            <person name="Submissions S."/>
        </authorList>
    </citation>
    <scope>NUCLEOTIDE SEQUENCE [LARGE SCALE GENOMIC DNA]</scope>
    <source>
        <strain evidence="2">DSM 15292</strain>
    </source>
</reference>
<evidence type="ECO:0000313" key="2">
    <source>
        <dbReference type="Proteomes" id="UP000185221"/>
    </source>
</evidence>
<sequence length="71" mass="8340">MTSTKSKISKAPVAYIKLKNTYIYLTFRSFQKAYPAYRLLVFDFLSEILSQKKVETTKDFTLYHTIGLKIH</sequence>
<protein>
    <submittedName>
        <fullName evidence="1">Uncharacterized protein</fullName>
    </submittedName>
</protein>
<accession>A0A1N6D8B4</accession>
<dbReference type="EMBL" id="FSRC01000001">
    <property type="protein sequence ID" value="SIN67061.1"/>
    <property type="molecule type" value="Genomic_DNA"/>
</dbReference>
<gene>
    <name evidence="1" type="ORF">SAMN05444394_0473</name>
</gene>
<keyword evidence="2" id="KW-1185">Reference proteome</keyword>
<dbReference type="AlphaFoldDB" id="A0A1N6D8B4"/>
<evidence type="ECO:0000313" key="1">
    <source>
        <dbReference type="EMBL" id="SIN67061.1"/>
    </source>
</evidence>
<dbReference type="STRING" id="226505.SAMN05444394_0473"/>